<dbReference type="InterPro" id="IPR013120">
    <property type="entry name" value="FAR_NAD-bd"/>
</dbReference>
<keyword evidence="2" id="KW-0597">Phosphoprotein</keyword>
<dbReference type="InterPro" id="IPR036291">
    <property type="entry name" value="NAD(P)-bd_dom_sf"/>
</dbReference>
<dbReference type="Pfam" id="PF23562">
    <property type="entry name" value="AMP-binding_C_3"/>
    <property type="match status" value="1"/>
</dbReference>
<evidence type="ECO:0000256" key="3">
    <source>
        <dbReference type="ARBA" id="ARBA00022857"/>
    </source>
</evidence>
<evidence type="ECO:0000313" key="7">
    <source>
        <dbReference type="Proteomes" id="UP000537989"/>
    </source>
</evidence>
<name>A0AAN6BUL4_FUSAU</name>
<evidence type="ECO:0000256" key="4">
    <source>
        <dbReference type="SAM" id="MobiDB-lite"/>
    </source>
</evidence>
<dbReference type="PANTHER" id="PTHR43439">
    <property type="entry name" value="PHENYLACETATE-COENZYME A LIGASE"/>
    <property type="match status" value="1"/>
</dbReference>
<feature type="domain" description="Carrier" evidence="5">
    <location>
        <begin position="580"/>
        <end position="661"/>
    </location>
</feature>
<dbReference type="Pfam" id="PF07993">
    <property type="entry name" value="NAD_binding_4"/>
    <property type="match status" value="1"/>
</dbReference>
<dbReference type="PROSITE" id="PS50075">
    <property type="entry name" value="CARRIER"/>
    <property type="match status" value="1"/>
</dbReference>
<comment type="caution">
    <text evidence="6">The sequence shown here is derived from an EMBL/GenBank/DDBJ whole genome shotgun (WGS) entry which is preliminary data.</text>
</comment>
<dbReference type="PANTHER" id="PTHR43439:SF2">
    <property type="entry name" value="ENZYME, PUTATIVE (JCVI)-RELATED"/>
    <property type="match status" value="1"/>
</dbReference>
<dbReference type="Gene3D" id="3.40.50.12780">
    <property type="entry name" value="N-terminal domain of ligase-like"/>
    <property type="match status" value="1"/>
</dbReference>
<proteinExistence type="predicted"/>
<organism evidence="6 7">
    <name type="scientific">Fusarium austroamericanum</name>
    <dbReference type="NCBI Taxonomy" id="282268"/>
    <lineage>
        <taxon>Eukaryota</taxon>
        <taxon>Fungi</taxon>
        <taxon>Dikarya</taxon>
        <taxon>Ascomycota</taxon>
        <taxon>Pezizomycotina</taxon>
        <taxon>Sordariomycetes</taxon>
        <taxon>Hypocreomycetidae</taxon>
        <taxon>Hypocreales</taxon>
        <taxon>Nectriaceae</taxon>
        <taxon>Fusarium</taxon>
    </lineage>
</organism>
<dbReference type="InterPro" id="IPR009081">
    <property type="entry name" value="PP-bd_ACP"/>
</dbReference>
<dbReference type="EMBL" id="JAAMOD010000481">
    <property type="protein sequence ID" value="KAF5228352.1"/>
    <property type="molecule type" value="Genomic_DNA"/>
</dbReference>
<evidence type="ECO:0000256" key="2">
    <source>
        <dbReference type="ARBA" id="ARBA00022553"/>
    </source>
</evidence>
<dbReference type="Pfam" id="PF00550">
    <property type="entry name" value="PP-binding"/>
    <property type="match status" value="1"/>
</dbReference>
<dbReference type="SUPFAM" id="SSF56801">
    <property type="entry name" value="Acetyl-CoA synthetase-like"/>
    <property type="match status" value="1"/>
</dbReference>
<dbReference type="InterPro" id="IPR042099">
    <property type="entry name" value="ANL_N_sf"/>
</dbReference>
<dbReference type="Gene3D" id="3.40.50.720">
    <property type="entry name" value="NAD(P)-binding Rossmann-like Domain"/>
    <property type="match status" value="1"/>
</dbReference>
<dbReference type="AlphaFoldDB" id="A0AAN6BUL4"/>
<dbReference type="InterPro" id="IPR036736">
    <property type="entry name" value="ACP-like_sf"/>
</dbReference>
<gene>
    <name evidence="6" type="ORF">FAUST_11140</name>
</gene>
<protein>
    <recommendedName>
        <fullName evidence="5">Carrier domain-containing protein</fullName>
    </recommendedName>
</protein>
<reference evidence="6 7" key="1">
    <citation type="submission" date="2020-02" db="EMBL/GenBank/DDBJ databases">
        <title>Identification and distribution of gene clusters putatively required for synthesis of sphingolipid metabolism inhibitors in phylogenetically diverse species of the filamentous fungus Fusarium.</title>
        <authorList>
            <person name="Kim H.-S."/>
            <person name="Busman M."/>
            <person name="Brown D.W."/>
            <person name="Divon H."/>
            <person name="Uhlig S."/>
            <person name="Proctor R.H."/>
        </authorList>
    </citation>
    <scope>NUCLEOTIDE SEQUENCE [LARGE SCALE GENOMIC DNA]</scope>
    <source>
        <strain evidence="6 7">NRRL 2903</strain>
    </source>
</reference>
<feature type="compositionally biased region" description="Polar residues" evidence="4">
    <location>
        <begin position="18"/>
        <end position="29"/>
    </location>
</feature>
<dbReference type="InterPro" id="IPR000873">
    <property type="entry name" value="AMP-dep_synth/lig_dom"/>
</dbReference>
<dbReference type="SUPFAM" id="SSF51735">
    <property type="entry name" value="NAD(P)-binding Rossmann-fold domains"/>
    <property type="match status" value="1"/>
</dbReference>
<evidence type="ECO:0000256" key="1">
    <source>
        <dbReference type="ARBA" id="ARBA00022450"/>
    </source>
</evidence>
<keyword evidence="3" id="KW-0521">NADP</keyword>
<keyword evidence="1" id="KW-0596">Phosphopantetheine</keyword>
<dbReference type="SUPFAM" id="SSF47336">
    <property type="entry name" value="ACP-like"/>
    <property type="match status" value="1"/>
</dbReference>
<accession>A0AAN6BUL4</accession>
<evidence type="ECO:0000313" key="6">
    <source>
        <dbReference type="EMBL" id="KAF5228352.1"/>
    </source>
</evidence>
<dbReference type="InterPro" id="IPR020845">
    <property type="entry name" value="AMP-binding_CS"/>
</dbReference>
<dbReference type="Gene3D" id="1.10.1200.10">
    <property type="entry name" value="ACP-like"/>
    <property type="match status" value="1"/>
</dbReference>
<dbReference type="Pfam" id="PF00501">
    <property type="entry name" value="AMP-binding"/>
    <property type="match status" value="1"/>
</dbReference>
<dbReference type="PROSITE" id="PS00455">
    <property type="entry name" value="AMP_BINDING"/>
    <property type="match status" value="1"/>
</dbReference>
<sequence length="1069" mass="117090">MTVPRDIQHTEAPAPGGASNQPSKQPQSHHNVLVNLIEKIATNEPERPFAFIPSGDKAQDGWKPVTYVQLNNAIDYMAHSLSNSITKSPDDDEFPTIAYIGSNDTRYTIMLFACIKAGFKALFISPRNTPMVQLSLFEATRCNALYYTESMSAAITPCLDQRSMQSFTIDSLDHFLNVESPPFPYNRSIDQSRFDPLVVLHTSGSTGIPKPIVVKQGSFYVFESMIHQGPYQGCDYALANWGKKGVKVLVSMPMFHAAGVFVTLTGMFTGSTAVMPLKNKPLSVDSVLECLEYSGAQAAMLPPSILEGIAATDEGIEALAKLDQLKFGGGSLSPAVGNMLVEKGVKLGSVISSTEFCPYALYSSPDPRLWQYFVFDSEMMGIDWRPCGENLYEFVVCRKDPSDPGNQAVFYVFPELSEWSTKDIYQPHPTLKDHWLHMGRADDIIVFSNGEKLNPVSIESAISGHPLVKGALVVGQSRFQAALIIEPVEAHAPKDEAETEAFIDQVWPAIEQANSETVAHGRITRNLVAVADPSLPFARAGKETVQRGATVKLYKDFIEDLYEKAEMNEPEDESVALNFESEAGLAQYIISVFQTKLGVSNLEPDTDFFSAGVDSLQVMTATKVLKSALRSAKVETSTFTAQVVYRYPTAQQLARHFISLLDGSADHDDEAKEIKETERLVAKYTENLPASKSNKMPPKEDNQTVLLTGSTGSLGAYMLDTLCRLPTVKKIVALNRPGDGGASRQPSINESRGLTQDFSKVEFLHADLSLPDLGLGQAKYDSLLASADRIIHNAWPVNFNISVSSFESSIRGVRHLVDFAAAADKDVPIVFISSIGTADGWSSSDRVPEERLTDMTLAHMGYGRSKLAATLILDAAVEQSGIHAASVRVGQIAGPRGEKGMWNRQEFIPSLIASSVYLGVLPDSLGPQQEIAWTPVEDISGLILDIAGITDPKPVSEINGYFHGVNPSETNWSVLAPAVKNFYGDVMKIVSLEEWVERLEASAKDKDVDVERNPGIKLVDTYRGLLEGAKSGQVMRFSMERTKGHSPTIREAGPITPELMVNWCRQWGY</sequence>
<dbReference type="InterPro" id="IPR051414">
    <property type="entry name" value="Adenylate-forming_Reductase"/>
</dbReference>
<dbReference type="InterPro" id="IPR020806">
    <property type="entry name" value="PKS_PP-bd"/>
</dbReference>
<keyword evidence="7" id="KW-1185">Reference proteome</keyword>
<dbReference type="GO" id="GO:0031177">
    <property type="term" value="F:phosphopantetheine binding"/>
    <property type="evidence" value="ECO:0007669"/>
    <property type="project" value="InterPro"/>
</dbReference>
<evidence type="ECO:0000259" key="5">
    <source>
        <dbReference type="PROSITE" id="PS50075"/>
    </source>
</evidence>
<dbReference type="SMART" id="SM00823">
    <property type="entry name" value="PKS_PP"/>
    <property type="match status" value="1"/>
</dbReference>
<dbReference type="Proteomes" id="UP000537989">
    <property type="component" value="Unassembled WGS sequence"/>
</dbReference>
<feature type="region of interest" description="Disordered" evidence="4">
    <location>
        <begin position="1"/>
        <end position="29"/>
    </location>
</feature>